<dbReference type="PANTHER" id="PTHR31001">
    <property type="entry name" value="UNCHARACTERIZED TRANSCRIPTIONAL REGULATORY PROTEIN"/>
    <property type="match status" value="1"/>
</dbReference>
<reference evidence="5" key="1">
    <citation type="journal article" date="2023" name="Genome Biol. Evol.">
        <title>First Whole Genome Sequence and Flow Cytometry Genome Size Data for the Lichen-Forming Fungus Ramalina farinacea (Ascomycota).</title>
        <authorList>
            <person name="Llewellyn T."/>
            <person name="Mian S."/>
            <person name="Hill R."/>
            <person name="Leitch I.J."/>
            <person name="Gaya E."/>
        </authorList>
    </citation>
    <scope>NUCLEOTIDE SEQUENCE</scope>
    <source>
        <strain evidence="5">LIQ254RAFAR</strain>
    </source>
</reference>
<gene>
    <name evidence="5" type="ORF">OHK93_007293</name>
</gene>
<comment type="subcellular location">
    <subcellularLocation>
        <location evidence="1">Nucleus</location>
    </subcellularLocation>
</comment>
<keyword evidence="3" id="KW-0539">Nucleus</keyword>
<keyword evidence="6" id="KW-1185">Reference proteome</keyword>
<accession>A0AA43QLX4</accession>
<evidence type="ECO:0000313" key="6">
    <source>
        <dbReference type="Proteomes" id="UP001161017"/>
    </source>
</evidence>
<dbReference type="AlphaFoldDB" id="A0AA43QLX4"/>
<organism evidence="5 6">
    <name type="scientific">Ramalina farinacea</name>
    <dbReference type="NCBI Taxonomy" id="258253"/>
    <lineage>
        <taxon>Eukaryota</taxon>
        <taxon>Fungi</taxon>
        <taxon>Dikarya</taxon>
        <taxon>Ascomycota</taxon>
        <taxon>Pezizomycotina</taxon>
        <taxon>Lecanoromycetes</taxon>
        <taxon>OSLEUM clade</taxon>
        <taxon>Lecanoromycetidae</taxon>
        <taxon>Lecanorales</taxon>
        <taxon>Lecanorineae</taxon>
        <taxon>Ramalinaceae</taxon>
        <taxon>Ramalina</taxon>
    </lineage>
</organism>
<evidence type="ECO:0000256" key="3">
    <source>
        <dbReference type="ARBA" id="ARBA00023242"/>
    </source>
</evidence>
<name>A0AA43QLX4_9LECA</name>
<sequence length="479" mass="53590">MPQVSEDSHSLLGAVGADKDGHLVVKDSFWSVFCKEVCEYLNSSKEKTLAGYRLATERSLEQVDLLDNPEMPAVQALTLYLSVLQGMGEAKSVWVLTGSLARSATSLRSYKNNLKGCTSNAFEEQMQRRLWGQISFLDSRPQGIPISDISFSDVRYAAKAPGNLNDVDLHPEMSDTPADVEGWTDTTIFLIRYYIRKLSIWLQDSAAKHAKLVRPEERKNLIKEMIEVTYLQYVDPRNPLHCFVTASARLFMTKIELLLQAKKQLVKTSHRMPTIIEESPDTEVFASALNIIELTYSLQNETKWKGWWWQLRGHRPPYQAIRVVLTHLCTNPLDPRYERTLSVVQRTLDGVSESAKGDPAHSLVLDLLASTAQRRKACTTHDANVHIDKSPSRFGGDDLTSETALNNLKSSAPRKNVDWGVQTGAPDPSSTSLEQEPVSCNTAVTPAGFASDETLGLEMDWEELAREMEPCLGAWNAYA</sequence>
<dbReference type="InterPro" id="IPR050613">
    <property type="entry name" value="Sec_Metabolite_Reg"/>
</dbReference>
<dbReference type="Proteomes" id="UP001161017">
    <property type="component" value="Unassembled WGS sequence"/>
</dbReference>
<feature type="compositionally biased region" description="Polar residues" evidence="4">
    <location>
        <begin position="428"/>
        <end position="439"/>
    </location>
</feature>
<proteinExistence type="predicted"/>
<comment type="caution">
    <text evidence="5">The sequence shown here is derived from an EMBL/GenBank/DDBJ whole genome shotgun (WGS) entry which is preliminary data.</text>
</comment>
<evidence type="ECO:0008006" key="7">
    <source>
        <dbReference type="Google" id="ProtNLM"/>
    </source>
</evidence>
<evidence type="ECO:0000256" key="1">
    <source>
        <dbReference type="ARBA" id="ARBA00004123"/>
    </source>
</evidence>
<dbReference type="CDD" id="cd12148">
    <property type="entry name" value="fungal_TF_MHR"/>
    <property type="match status" value="1"/>
</dbReference>
<dbReference type="PANTHER" id="PTHR31001:SF50">
    <property type="entry name" value="ZN(II)2CYS6 TRANSCRIPTION FACTOR (EUROFUNG)"/>
    <property type="match status" value="1"/>
</dbReference>
<dbReference type="EMBL" id="JAPUFD010000006">
    <property type="protein sequence ID" value="MDI1488019.1"/>
    <property type="molecule type" value="Genomic_DNA"/>
</dbReference>
<keyword evidence="2" id="KW-0479">Metal-binding</keyword>
<dbReference type="GO" id="GO:0005634">
    <property type="term" value="C:nucleus"/>
    <property type="evidence" value="ECO:0007669"/>
    <property type="project" value="UniProtKB-SubCell"/>
</dbReference>
<feature type="region of interest" description="Disordered" evidence="4">
    <location>
        <begin position="411"/>
        <end position="439"/>
    </location>
</feature>
<dbReference type="GO" id="GO:0046872">
    <property type="term" value="F:metal ion binding"/>
    <property type="evidence" value="ECO:0007669"/>
    <property type="project" value="UniProtKB-KW"/>
</dbReference>
<protein>
    <recommendedName>
        <fullName evidence="7">Transcription factor domain-containing protein</fullName>
    </recommendedName>
</protein>
<evidence type="ECO:0000313" key="5">
    <source>
        <dbReference type="EMBL" id="MDI1488019.1"/>
    </source>
</evidence>
<evidence type="ECO:0000256" key="2">
    <source>
        <dbReference type="ARBA" id="ARBA00022723"/>
    </source>
</evidence>
<evidence type="ECO:0000256" key="4">
    <source>
        <dbReference type="SAM" id="MobiDB-lite"/>
    </source>
</evidence>